<dbReference type="InterPro" id="IPR035595">
    <property type="entry name" value="UDP_glycos_trans_CS"/>
</dbReference>
<dbReference type="InterPro" id="IPR050426">
    <property type="entry name" value="Glycosyltransferase_28"/>
</dbReference>
<dbReference type="PANTHER" id="PTHR48050">
    <property type="entry name" value="STEROL 3-BETA-GLUCOSYLTRANSFERASE"/>
    <property type="match status" value="1"/>
</dbReference>
<accession>A0ABN3DMF5</accession>
<name>A0ABN3DMF5_9ACTN</name>
<evidence type="ECO:0000313" key="4">
    <source>
        <dbReference type="EMBL" id="GAA2236502.1"/>
    </source>
</evidence>
<keyword evidence="1" id="KW-0808">Transferase</keyword>
<feature type="region of interest" description="Disordered" evidence="2">
    <location>
        <begin position="115"/>
        <end position="152"/>
    </location>
</feature>
<dbReference type="Pfam" id="PF06722">
    <property type="entry name" value="EryCIII-like_C"/>
    <property type="match status" value="1"/>
</dbReference>
<feature type="domain" description="Erythromycin biosynthesis protein CIII-like C-terminal" evidence="3">
    <location>
        <begin position="3"/>
        <end position="98"/>
    </location>
</feature>
<evidence type="ECO:0000256" key="2">
    <source>
        <dbReference type="SAM" id="MobiDB-lite"/>
    </source>
</evidence>
<sequence>MHTWVPQLAILKQADLFVTHAGMGGSQEGLATATPMIAVPQAADQFGNAETLTGLGVARCVPTEEATGETLRAAALALLDDPQVARRLEELRAEAAREGGTRRAADLIEAELAAARGRSSTAATAHRRTQGRAGKTSAPARQVVVTPRRPGA</sequence>
<reference evidence="4 5" key="1">
    <citation type="journal article" date="2019" name="Int. J. Syst. Evol. Microbiol.">
        <title>The Global Catalogue of Microorganisms (GCM) 10K type strain sequencing project: providing services to taxonomists for standard genome sequencing and annotation.</title>
        <authorList>
            <consortium name="The Broad Institute Genomics Platform"/>
            <consortium name="The Broad Institute Genome Sequencing Center for Infectious Disease"/>
            <person name="Wu L."/>
            <person name="Ma J."/>
        </authorList>
    </citation>
    <scope>NUCLEOTIDE SEQUENCE [LARGE SCALE GENOMIC DNA]</scope>
    <source>
        <strain evidence="4 5">JCM 3053</strain>
    </source>
</reference>
<gene>
    <name evidence="4" type="ORF">GCM10010104_34190</name>
</gene>
<feature type="compositionally biased region" description="Low complexity" evidence="2">
    <location>
        <begin position="115"/>
        <end position="124"/>
    </location>
</feature>
<proteinExistence type="predicted"/>
<organism evidence="4 5">
    <name type="scientific">Streptomyces indiaensis</name>
    <dbReference type="NCBI Taxonomy" id="284033"/>
    <lineage>
        <taxon>Bacteria</taxon>
        <taxon>Bacillati</taxon>
        <taxon>Actinomycetota</taxon>
        <taxon>Actinomycetes</taxon>
        <taxon>Kitasatosporales</taxon>
        <taxon>Streptomycetaceae</taxon>
        <taxon>Streptomyces</taxon>
    </lineage>
</organism>
<dbReference type="Proteomes" id="UP001501474">
    <property type="component" value="Unassembled WGS sequence"/>
</dbReference>
<protein>
    <recommendedName>
        <fullName evidence="3">Erythromycin biosynthesis protein CIII-like C-terminal domain-containing protein</fullName>
    </recommendedName>
</protein>
<keyword evidence="5" id="KW-1185">Reference proteome</keyword>
<dbReference type="EMBL" id="BAAART010000071">
    <property type="protein sequence ID" value="GAA2236502.1"/>
    <property type="molecule type" value="Genomic_DNA"/>
</dbReference>
<comment type="caution">
    <text evidence="4">The sequence shown here is derived from an EMBL/GenBank/DDBJ whole genome shotgun (WGS) entry which is preliminary data.</text>
</comment>
<dbReference type="SUPFAM" id="SSF53756">
    <property type="entry name" value="UDP-Glycosyltransferase/glycogen phosphorylase"/>
    <property type="match status" value="1"/>
</dbReference>
<dbReference type="Gene3D" id="3.40.50.2000">
    <property type="entry name" value="Glycogen Phosphorylase B"/>
    <property type="match status" value="2"/>
</dbReference>
<evidence type="ECO:0000256" key="1">
    <source>
        <dbReference type="ARBA" id="ARBA00022679"/>
    </source>
</evidence>
<evidence type="ECO:0000313" key="5">
    <source>
        <dbReference type="Proteomes" id="UP001501474"/>
    </source>
</evidence>
<evidence type="ECO:0000259" key="3">
    <source>
        <dbReference type="Pfam" id="PF06722"/>
    </source>
</evidence>
<dbReference type="InterPro" id="IPR010610">
    <property type="entry name" value="EryCIII-like_C"/>
</dbReference>
<dbReference type="PROSITE" id="PS00375">
    <property type="entry name" value="UDPGT"/>
    <property type="match status" value="1"/>
</dbReference>
<dbReference type="PANTHER" id="PTHR48050:SF13">
    <property type="entry name" value="STEROL 3-BETA-GLUCOSYLTRANSFERASE UGT80A2"/>
    <property type="match status" value="1"/>
</dbReference>